<dbReference type="Gene3D" id="3.30.428.10">
    <property type="entry name" value="HIT-like"/>
    <property type="match status" value="1"/>
</dbReference>
<organism evidence="8 9">
    <name type="scientific">Mucor flavus</name>
    <dbReference type="NCBI Taxonomy" id="439312"/>
    <lineage>
        <taxon>Eukaryota</taxon>
        <taxon>Fungi</taxon>
        <taxon>Fungi incertae sedis</taxon>
        <taxon>Mucoromycota</taxon>
        <taxon>Mucoromycotina</taxon>
        <taxon>Mucoromycetes</taxon>
        <taxon>Mucorales</taxon>
        <taxon>Mucorineae</taxon>
        <taxon>Mucoraceae</taxon>
        <taxon>Mucor</taxon>
    </lineage>
</organism>
<reference evidence="8 9" key="1">
    <citation type="submission" date="2024-04" db="EMBL/GenBank/DDBJ databases">
        <title>genome sequences of Mucor flavus KT1a and Helicostylum pulchrum KT1b strains isolated from the surface of a dry-aged beef.</title>
        <authorList>
            <person name="Toyotome T."/>
            <person name="Hosono M."/>
            <person name="Torimaru M."/>
            <person name="Fukuda K."/>
            <person name="Mikami N."/>
        </authorList>
    </citation>
    <scope>NUCLEOTIDE SEQUENCE [LARGE SCALE GENOMIC DNA]</scope>
    <source>
        <strain evidence="8 9">KT1a</strain>
    </source>
</reference>
<feature type="domain" description="CCHC-type" evidence="7">
    <location>
        <begin position="339"/>
        <end position="354"/>
    </location>
</feature>
<dbReference type="SUPFAM" id="SSF54197">
    <property type="entry name" value="HIT-like"/>
    <property type="match status" value="1"/>
</dbReference>
<feature type="compositionally biased region" description="Low complexity" evidence="6">
    <location>
        <begin position="896"/>
        <end position="913"/>
    </location>
</feature>
<keyword evidence="2 4" id="KW-0863">Zinc-finger</keyword>
<sequence length="1335" mass="149524">MAANIKVLVTGSTNGNFKDLFTKAKQIHEKYGPFDVHLCTGNFFGTETNEEAIQELIDNKIDIPLMTYFIIGNTPFPATVQQHIEANDGEVCSNLYYLGKQGILTTSDGLKIAFISGAQETEDAEAAAALVSYSKSDIQKLCLTKLPVTLPPGVDFLLSYEWPKDITELSNLPVTSINQDKSSVYISELAAALKPRYHFAASQSVFYEREPYRNIVSGFGAAEEREAGHATRFIGLGDVLNKEKQRWFYAFNLVPMSKASKEALETLPDNTTDCPFVPLFNGTKRKHEDTQDDTNGSFFWGEDAKRAKVAEKPKDGYVCKRCNVPGHFVADCPTSSYVCRKCNNKGHNIRDCPQNTESDHTPPDGYICNICKQPGHYIKKCPEANSKKSVMDSCWFCLANPKVEKHLIVSIGTEIYVTLAKGPIISSKDADCKVPGLGHILLIPITHYPTFGKIPLDAQIEVVAELEKYKSALRRMFDQYDQDLVLFEVSRESFRGLAHAHIQIVPVPKSKSDQVEKIAREQAQLAGMDIIDQIPQNVEIPYFRMELPNGKSLVHLLRPKERFNLQFGRLVIANVLGSPEREDWKACSQTEEEEKQNAIAFKKAFESFDFSLQQVFEGLLPVIKKTDGAYAIEEKTKEKIQNELDKEAERERLAEKTMNKDPSTLHFETIDHSLFRIFNREDNRPLLIDNNADILTLMPVGNLSLLKYEKEVPGRPGPPPVTTWNIKDYVEERQASQMQMVVSTLPDFVTAMDVVDKDHFSSSQYARDVLEDVLRPEQPVPQPVPQPVERPTEQPNGQLAEQSTVQPARDQEINIESSDSEMEDVEQTMVPAEPTVVASEPTTEPVDPTTAPAEALAAPTLHATMSNVSDDSVSSPPIIITPTGPRKTSAPINPQPTTATETAPTETSTEGPAVRTDRWYSDDMITTNTSYNLASKIFAYKPQMIPIFPTETQQKLCDKVAESSKLIKSNAIFNVSIEKTIDILNFPSSNFDTVLEEQLNQSGKTMFIKNLLQSLSGMDLVVLLVGKDLTEEEALMHLAASTLKLDCVRINYLLDDGWNGEYGVFVKTVSEVNQNKGTAERGSKFSRSADFIICLDIRTSKDNSLFGKIMKRGTTDVLAPVSWLVSVGSVEERAFNFLAERNIPYSGRKSDDLKEVMTQDNDWQHDGAFSVENMNSIVADNVKYWLADVKSRDQYQYRSTTHLPRSYLYAHLKPMPVITEENTSDMDIGSDSEDTQTTETRPLSEAALSYVDKVLIPAFDINSSTLVETDPSQIYSALTDPEKYLLDSLPKSLATNYRNEVANLKRQYETAFQTLHDKYYEDAISKIENARQKNV</sequence>
<evidence type="ECO:0000256" key="3">
    <source>
        <dbReference type="ARBA" id="ARBA00022833"/>
    </source>
</evidence>
<keyword evidence="3" id="KW-0862">Zinc</keyword>
<feature type="region of interest" description="Disordered" evidence="6">
    <location>
        <begin position="882"/>
        <end position="913"/>
    </location>
</feature>
<dbReference type="PROSITE" id="PS50158">
    <property type="entry name" value="ZF_CCHC"/>
    <property type="match status" value="3"/>
</dbReference>
<dbReference type="InterPro" id="IPR040194">
    <property type="entry name" value="Cwf19-like"/>
</dbReference>
<feature type="region of interest" description="Disordered" evidence="6">
    <location>
        <begin position="777"/>
        <end position="811"/>
    </location>
</feature>
<keyword evidence="5" id="KW-0175">Coiled coil</keyword>
<feature type="region of interest" description="Disordered" evidence="6">
    <location>
        <begin position="1220"/>
        <end position="1241"/>
    </location>
</feature>
<keyword evidence="9" id="KW-1185">Reference proteome</keyword>
<feature type="coiled-coil region" evidence="5">
    <location>
        <begin position="630"/>
        <end position="657"/>
    </location>
</feature>
<dbReference type="PANTHER" id="PTHR12072">
    <property type="entry name" value="CWF19, CELL CYCLE CONTROL PROTEIN"/>
    <property type="match status" value="1"/>
</dbReference>
<dbReference type="Proteomes" id="UP001473302">
    <property type="component" value="Unassembled WGS sequence"/>
</dbReference>
<name>A0ABP9YYN8_9FUNG</name>
<evidence type="ECO:0000259" key="7">
    <source>
        <dbReference type="PROSITE" id="PS50158"/>
    </source>
</evidence>
<feature type="domain" description="CCHC-type" evidence="7">
    <location>
        <begin position="368"/>
        <end position="383"/>
    </location>
</feature>
<dbReference type="InterPro" id="IPR001878">
    <property type="entry name" value="Znf_CCHC"/>
</dbReference>
<dbReference type="CDD" id="cd07380">
    <property type="entry name" value="MPP_CWF19_N"/>
    <property type="match status" value="1"/>
</dbReference>
<evidence type="ECO:0000256" key="4">
    <source>
        <dbReference type="PROSITE-ProRule" id="PRU00047"/>
    </source>
</evidence>
<evidence type="ECO:0000313" key="9">
    <source>
        <dbReference type="Proteomes" id="UP001473302"/>
    </source>
</evidence>
<evidence type="ECO:0000256" key="2">
    <source>
        <dbReference type="ARBA" id="ARBA00022771"/>
    </source>
</evidence>
<dbReference type="SUPFAM" id="SSF57756">
    <property type="entry name" value="Retrovirus zinc finger-like domains"/>
    <property type="match status" value="2"/>
</dbReference>
<evidence type="ECO:0000313" key="8">
    <source>
        <dbReference type="EMBL" id="GAA5811972.1"/>
    </source>
</evidence>
<comment type="caution">
    <text evidence="8">The sequence shown here is derived from an EMBL/GenBank/DDBJ whole genome shotgun (WGS) entry which is preliminary data.</text>
</comment>
<protein>
    <recommendedName>
        <fullName evidence="7">CCHC-type domain-containing protein</fullName>
    </recommendedName>
</protein>
<dbReference type="EMBL" id="BAABUK010000011">
    <property type="protein sequence ID" value="GAA5811972.1"/>
    <property type="molecule type" value="Genomic_DNA"/>
</dbReference>
<feature type="compositionally biased region" description="Acidic residues" evidence="6">
    <location>
        <begin position="1222"/>
        <end position="1236"/>
    </location>
</feature>
<feature type="compositionally biased region" description="Pro residues" evidence="6">
    <location>
        <begin position="778"/>
        <end position="788"/>
    </location>
</feature>
<feature type="domain" description="CCHC-type" evidence="7">
    <location>
        <begin position="319"/>
        <end position="333"/>
    </location>
</feature>
<dbReference type="InterPro" id="IPR036875">
    <property type="entry name" value="Znf_CCHC_sf"/>
</dbReference>
<dbReference type="PANTHER" id="PTHR12072:SF4">
    <property type="entry name" value="CWF19-LIKE PROTEIN 1"/>
    <property type="match status" value="1"/>
</dbReference>
<keyword evidence="1" id="KW-0479">Metal-binding</keyword>
<dbReference type="InterPro" id="IPR036265">
    <property type="entry name" value="HIT-like_sf"/>
</dbReference>
<dbReference type="SMART" id="SM00343">
    <property type="entry name" value="ZnF_C2HC"/>
    <property type="match status" value="3"/>
</dbReference>
<feature type="compositionally biased region" description="Polar residues" evidence="6">
    <location>
        <begin position="796"/>
        <end position="806"/>
    </location>
</feature>
<dbReference type="Pfam" id="PF13696">
    <property type="entry name" value="zf-CCHC_2"/>
    <property type="match status" value="3"/>
</dbReference>
<dbReference type="InterPro" id="IPR025829">
    <property type="entry name" value="Zn_knuckle_CX2CX3GHX4C"/>
</dbReference>
<dbReference type="InterPro" id="IPR006768">
    <property type="entry name" value="Cwf19-like_C_dom-1"/>
</dbReference>
<gene>
    <name evidence="8" type="ORF">MFLAVUS_005419</name>
</gene>
<dbReference type="Pfam" id="PF04677">
    <property type="entry name" value="CwfJ_C_1"/>
    <property type="match status" value="1"/>
</dbReference>
<accession>A0ABP9YYN8</accession>
<evidence type="ECO:0000256" key="5">
    <source>
        <dbReference type="SAM" id="Coils"/>
    </source>
</evidence>
<dbReference type="InterPro" id="IPR006767">
    <property type="entry name" value="Cwf19-like_C_dom-2"/>
</dbReference>
<evidence type="ECO:0000256" key="1">
    <source>
        <dbReference type="ARBA" id="ARBA00022723"/>
    </source>
</evidence>
<dbReference type="Gene3D" id="4.10.60.10">
    <property type="entry name" value="Zinc finger, CCHC-type"/>
    <property type="match status" value="2"/>
</dbReference>
<proteinExistence type="predicted"/>
<evidence type="ECO:0000256" key="6">
    <source>
        <dbReference type="SAM" id="MobiDB-lite"/>
    </source>
</evidence>
<dbReference type="Pfam" id="PF04676">
    <property type="entry name" value="CwfJ_C_2"/>
    <property type="match status" value="1"/>
</dbReference>